<accession>A0ABR5I6F0</accession>
<evidence type="ECO:0000313" key="1">
    <source>
        <dbReference type="EMBL" id="KNA89213.1"/>
    </source>
</evidence>
<comment type="caution">
    <text evidence="1">The sequence shown here is derived from an EMBL/GenBank/DDBJ whole genome shotgun (WGS) entry which is preliminary data.</text>
</comment>
<name>A0ABR5I6F0_9ACTN</name>
<sequence>MVQNNAGATTTYSYAIHLVPAGEPIDAPAIATLRGAQRSRTDYGANLEWTDARTVVVSYWKADSIHPDNTQLRHTHLAGMNLRVVLEPAPPDHHALPGPMTPHR</sequence>
<keyword evidence="2" id="KW-1185">Reference proteome</keyword>
<protein>
    <submittedName>
        <fullName evidence="1">Uncharacterized protein</fullName>
    </submittedName>
</protein>
<dbReference type="EMBL" id="LDTZ01000037">
    <property type="protein sequence ID" value="KNA89213.1"/>
    <property type="molecule type" value="Genomic_DNA"/>
</dbReference>
<organism evidence="1 2">
    <name type="scientific">Gordonia jacobaea</name>
    <dbReference type="NCBI Taxonomy" id="122202"/>
    <lineage>
        <taxon>Bacteria</taxon>
        <taxon>Bacillati</taxon>
        <taxon>Actinomycetota</taxon>
        <taxon>Actinomycetes</taxon>
        <taxon>Mycobacteriales</taxon>
        <taxon>Gordoniaceae</taxon>
        <taxon>Gordonia</taxon>
    </lineage>
</organism>
<gene>
    <name evidence="1" type="ORF">ABW18_22180</name>
</gene>
<proteinExistence type="predicted"/>
<evidence type="ECO:0000313" key="2">
    <source>
        <dbReference type="Proteomes" id="UP000037247"/>
    </source>
</evidence>
<reference evidence="1 2" key="1">
    <citation type="submission" date="2015-05" db="EMBL/GenBank/DDBJ databases">
        <title>Draft genome sequence of the bacterium Gordonia jacobaea a new member of the Gordonia genus.</title>
        <authorList>
            <person name="Jimenez-Galisteo G."/>
            <person name="Dominguez A."/>
            <person name="Munoz E."/>
            <person name="Vinas M."/>
        </authorList>
    </citation>
    <scope>NUCLEOTIDE SEQUENCE [LARGE SCALE GENOMIC DNA]</scope>
    <source>
        <strain evidence="2">mv1</strain>
    </source>
</reference>
<dbReference type="Proteomes" id="UP000037247">
    <property type="component" value="Unassembled WGS sequence"/>
</dbReference>